<accession>A0A1I2HAG1</accession>
<dbReference type="SMR" id="A0A1H6EKT9"/>
<keyword evidence="4 10" id="KW-1003">Cell membrane</keyword>
<comment type="function">
    <text evidence="10">Part of the binding-protein-dependent transport system for molybdenum; probably responsible for the translocation of the substrate across the membrane.</text>
</comment>
<evidence type="ECO:0000256" key="6">
    <source>
        <dbReference type="ARBA" id="ARBA00022692"/>
    </source>
</evidence>
<sequence length="286" mass="30174">MTDPQLPLKSKTQFQWKSPRRFPLKLRSTQVPVVLWVPALLALALVMLPVLGLLTRVDPAELPRLLLSPAALDALRLSVVTGLIATGLSLLLGGPLALVLARSRMRGLRVLRAFVLLPLVLPPVVGGLALLYLLGRTGPLGQLLDVVGVRLPYTTAAVVLAQTFVAMPFLVVGLEGALRTAGGRYEQVAATLGAGPWLTFRRVTVPLVLPALGSSLVLTFARALGEFGATITFAGSLQGTTRTLPLAVYTTAQSDVDAAVAMSLLLVVVALVVIVVARPRAVEGRL</sequence>
<feature type="transmembrane region" description="Helical" evidence="9">
    <location>
        <begin position="258"/>
        <end position="277"/>
    </location>
</feature>
<protein>
    <recommendedName>
        <fullName evidence="10">Molybdenum transport system permease</fullName>
    </recommendedName>
</protein>
<feature type="transmembrane region" description="Helical" evidence="9">
    <location>
        <begin position="207"/>
        <end position="225"/>
    </location>
</feature>
<dbReference type="Proteomes" id="UP000236729">
    <property type="component" value="Unassembled WGS sequence"/>
</dbReference>
<evidence type="ECO:0000313" key="13">
    <source>
        <dbReference type="EMBL" id="SFF26568.1"/>
    </source>
</evidence>
<dbReference type="AlphaFoldDB" id="A0A1H6EKT9"/>
<evidence type="ECO:0000313" key="15">
    <source>
        <dbReference type="Proteomes" id="UP000236729"/>
    </source>
</evidence>
<dbReference type="InterPro" id="IPR035906">
    <property type="entry name" value="MetI-like_sf"/>
</dbReference>
<feature type="transmembrane region" description="Helical" evidence="9">
    <location>
        <begin position="74"/>
        <end position="101"/>
    </location>
</feature>
<dbReference type="PANTHER" id="PTHR30183:SF3">
    <property type="entry name" value="MOLYBDENUM TRANSPORT SYSTEM PERMEASE PROTEIN MODB"/>
    <property type="match status" value="1"/>
</dbReference>
<evidence type="ECO:0000256" key="10">
    <source>
        <dbReference type="RuleBase" id="RU365097"/>
    </source>
</evidence>
<dbReference type="SUPFAM" id="SSF161098">
    <property type="entry name" value="MetI-like"/>
    <property type="match status" value="1"/>
</dbReference>
<gene>
    <name evidence="12" type="ORF">SAMN02982929_07087</name>
    <name evidence="13" type="ORF">SAMN05216506_12435</name>
</gene>
<evidence type="ECO:0000256" key="8">
    <source>
        <dbReference type="ARBA" id="ARBA00023136"/>
    </source>
</evidence>
<dbReference type="CDD" id="cd06261">
    <property type="entry name" value="TM_PBP2"/>
    <property type="match status" value="1"/>
</dbReference>
<accession>A0A1H6EKT9</accession>
<dbReference type="Pfam" id="PF00528">
    <property type="entry name" value="BPD_transp_1"/>
    <property type="match status" value="1"/>
</dbReference>
<dbReference type="NCBIfam" id="TIGR02141">
    <property type="entry name" value="modB_ABC"/>
    <property type="match status" value="1"/>
</dbReference>
<dbReference type="GO" id="GO:0005886">
    <property type="term" value="C:plasma membrane"/>
    <property type="evidence" value="ECO:0007669"/>
    <property type="project" value="UniProtKB-SubCell"/>
</dbReference>
<comment type="similarity">
    <text evidence="2 10">Belongs to the binding-protein-dependent transport system permease family. CysTW subfamily.</text>
</comment>
<dbReference type="PROSITE" id="PS50928">
    <property type="entry name" value="ABC_TM1"/>
    <property type="match status" value="1"/>
</dbReference>
<keyword evidence="14" id="KW-1185">Reference proteome</keyword>
<reference evidence="14 15" key="2">
    <citation type="submission" date="2016-10" db="EMBL/GenBank/DDBJ databases">
        <authorList>
            <person name="Varghese N."/>
            <person name="Submissions S."/>
        </authorList>
    </citation>
    <scope>NUCLEOTIDE SEQUENCE [LARGE SCALE GENOMIC DNA]</scope>
    <source>
        <strain evidence="15">ATCC 20501</strain>
        <strain evidence="13 14">CGMCC 4.3529</strain>
    </source>
</reference>
<feature type="transmembrane region" description="Helical" evidence="9">
    <location>
        <begin position="113"/>
        <end position="133"/>
    </location>
</feature>
<feature type="transmembrane region" description="Helical" evidence="9">
    <location>
        <begin position="153"/>
        <end position="174"/>
    </location>
</feature>
<dbReference type="NCBIfam" id="TIGR01581">
    <property type="entry name" value="Mo_ABC_porter"/>
    <property type="match status" value="1"/>
</dbReference>
<evidence type="ECO:0000256" key="4">
    <source>
        <dbReference type="ARBA" id="ARBA00022475"/>
    </source>
</evidence>
<dbReference type="EMBL" id="FOME01000024">
    <property type="protein sequence ID" value="SFF26568.1"/>
    <property type="molecule type" value="Genomic_DNA"/>
</dbReference>
<evidence type="ECO:0000256" key="5">
    <source>
        <dbReference type="ARBA" id="ARBA00022505"/>
    </source>
</evidence>
<comment type="subcellular location">
    <subcellularLocation>
        <location evidence="1 9">Cell membrane</location>
        <topology evidence="1 9">Multi-pass membrane protein</topology>
    </subcellularLocation>
</comment>
<dbReference type="GO" id="GO:0015098">
    <property type="term" value="F:molybdate ion transmembrane transporter activity"/>
    <property type="evidence" value="ECO:0007669"/>
    <property type="project" value="UniProtKB-UniRule"/>
</dbReference>
<keyword evidence="7 9" id="KW-1133">Transmembrane helix</keyword>
<evidence type="ECO:0000256" key="2">
    <source>
        <dbReference type="ARBA" id="ARBA00007069"/>
    </source>
</evidence>
<dbReference type="InterPro" id="IPR011867">
    <property type="entry name" value="ModB_ABC"/>
</dbReference>
<proteinExistence type="inferred from homology"/>
<evidence type="ECO:0000256" key="7">
    <source>
        <dbReference type="ARBA" id="ARBA00022989"/>
    </source>
</evidence>
<evidence type="ECO:0000256" key="9">
    <source>
        <dbReference type="RuleBase" id="RU363032"/>
    </source>
</evidence>
<keyword evidence="8 9" id="KW-0472">Membrane</keyword>
<name>A0A1H6EKT9_9PSEU</name>
<evidence type="ECO:0000259" key="11">
    <source>
        <dbReference type="PROSITE" id="PS50928"/>
    </source>
</evidence>
<feature type="transmembrane region" description="Helical" evidence="9">
    <location>
        <begin position="33"/>
        <end position="54"/>
    </location>
</feature>
<keyword evidence="6 9" id="KW-0812">Transmembrane</keyword>
<reference evidence="12" key="1">
    <citation type="submission" date="2016-10" db="EMBL/GenBank/DDBJ databases">
        <authorList>
            <person name="de Groot N.N."/>
        </authorList>
    </citation>
    <scope>NUCLEOTIDE SEQUENCE [LARGE SCALE GENOMIC DNA]</scope>
    <source>
        <strain evidence="12">ATCC 20501</strain>
    </source>
</reference>
<keyword evidence="5 10" id="KW-0500">Molybdenum</keyword>
<dbReference type="Proteomes" id="UP000199690">
    <property type="component" value="Unassembled WGS sequence"/>
</dbReference>
<evidence type="ECO:0000313" key="14">
    <source>
        <dbReference type="Proteomes" id="UP000199690"/>
    </source>
</evidence>
<evidence type="ECO:0000256" key="3">
    <source>
        <dbReference type="ARBA" id="ARBA00022448"/>
    </source>
</evidence>
<keyword evidence="3 9" id="KW-0813">Transport</keyword>
<dbReference type="InterPro" id="IPR000515">
    <property type="entry name" value="MetI-like"/>
</dbReference>
<dbReference type="EMBL" id="FNVB01000019">
    <property type="protein sequence ID" value="SEG98480.1"/>
    <property type="molecule type" value="Genomic_DNA"/>
</dbReference>
<evidence type="ECO:0000313" key="12">
    <source>
        <dbReference type="EMBL" id="SEG98480.1"/>
    </source>
</evidence>
<dbReference type="InterPro" id="IPR006469">
    <property type="entry name" value="NifC_ABC_porter"/>
</dbReference>
<feature type="domain" description="ABC transmembrane type-1" evidence="11">
    <location>
        <begin position="75"/>
        <end position="277"/>
    </location>
</feature>
<dbReference type="Gene3D" id="1.10.3720.10">
    <property type="entry name" value="MetI-like"/>
    <property type="match status" value="1"/>
</dbReference>
<organism evidence="12 15">
    <name type="scientific">Saccharopolyspora kobensis</name>
    <dbReference type="NCBI Taxonomy" id="146035"/>
    <lineage>
        <taxon>Bacteria</taxon>
        <taxon>Bacillati</taxon>
        <taxon>Actinomycetota</taxon>
        <taxon>Actinomycetes</taxon>
        <taxon>Pseudonocardiales</taxon>
        <taxon>Pseudonocardiaceae</taxon>
        <taxon>Saccharopolyspora</taxon>
    </lineage>
</organism>
<evidence type="ECO:0000256" key="1">
    <source>
        <dbReference type="ARBA" id="ARBA00004651"/>
    </source>
</evidence>
<dbReference type="PANTHER" id="PTHR30183">
    <property type="entry name" value="MOLYBDENUM TRANSPORT SYSTEM PERMEASE PROTEIN MODB"/>
    <property type="match status" value="1"/>
</dbReference>